<dbReference type="CDD" id="cd00170">
    <property type="entry name" value="SEC14"/>
    <property type="match status" value="3"/>
</dbReference>
<dbReference type="Gene3D" id="3.40.525.10">
    <property type="entry name" value="CRAL-TRIO lipid binding domain"/>
    <property type="match status" value="3"/>
</dbReference>
<dbReference type="SMART" id="SM00516">
    <property type="entry name" value="SEC14"/>
    <property type="match status" value="2"/>
</dbReference>
<dbReference type="SUPFAM" id="SSF46938">
    <property type="entry name" value="CRAL/TRIO N-terminal domain"/>
    <property type="match status" value="3"/>
</dbReference>
<dbReference type="PROSITE" id="PS50191">
    <property type="entry name" value="CRAL_TRIO"/>
    <property type="match status" value="2"/>
</dbReference>
<dbReference type="EMBL" id="JAVRBK010000006">
    <property type="protein sequence ID" value="KAK5642842.1"/>
    <property type="molecule type" value="Genomic_DNA"/>
</dbReference>
<dbReference type="Proteomes" id="UP001329430">
    <property type="component" value="Chromosome 6"/>
</dbReference>
<proteinExistence type="predicted"/>
<dbReference type="GO" id="GO:0016020">
    <property type="term" value="C:membrane"/>
    <property type="evidence" value="ECO:0007669"/>
    <property type="project" value="TreeGrafter"/>
</dbReference>
<organism evidence="2 3">
    <name type="scientific">Pyrocoelia pectoralis</name>
    <dbReference type="NCBI Taxonomy" id="417401"/>
    <lineage>
        <taxon>Eukaryota</taxon>
        <taxon>Metazoa</taxon>
        <taxon>Ecdysozoa</taxon>
        <taxon>Arthropoda</taxon>
        <taxon>Hexapoda</taxon>
        <taxon>Insecta</taxon>
        <taxon>Pterygota</taxon>
        <taxon>Neoptera</taxon>
        <taxon>Endopterygota</taxon>
        <taxon>Coleoptera</taxon>
        <taxon>Polyphaga</taxon>
        <taxon>Elateriformia</taxon>
        <taxon>Elateroidea</taxon>
        <taxon>Lampyridae</taxon>
        <taxon>Lampyrinae</taxon>
        <taxon>Pyrocoelia</taxon>
    </lineage>
</organism>
<dbReference type="PANTHER" id="PTHR10174">
    <property type="entry name" value="ALPHA-TOCOPHEROL TRANSFER PROTEIN-RELATED"/>
    <property type="match status" value="1"/>
</dbReference>
<comment type="caution">
    <text evidence="2">The sequence shown here is derived from an EMBL/GenBank/DDBJ whole genome shotgun (WGS) entry which is preliminary data.</text>
</comment>
<feature type="domain" description="CRAL-TRIO" evidence="1">
    <location>
        <begin position="89"/>
        <end position="258"/>
    </location>
</feature>
<evidence type="ECO:0000313" key="3">
    <source>
        <dbReference type="Proteomes" id="UP001329430"/>
    </source>
</evidence>
<gene>
    <name evidence="2" type="ORF">RI129_009009</name>
</gene>
<evidence type="ECO:0000313" key="2">
    <source>
        <dbReference type="EMBL" id="KAK5642842.1"/>
    </source>
</evidence>
<dbReference type="PANTHER" id="PTHR10174:SF216">
    <property type="entry name" value="CRAL-TRIO DOMAIN-CONTAINING PROTEIN-RELATED"/>
    <property type="match status" value="1"/>
</dbReference>
<dbReference type="Gene3D" id="1.10.8.20">
    <property type="entry name" value="N-terminal domain of phosphatidylinositol transfer protein sec14p"/>
    <property type="match status" value="3"/>
</dbReference>
<dbReference type="PRINTS" id="PR00180">
    <property type="entry name" value="CRETINALDHBP"/>
</dbReference>
<accession>A0AAN7ZGG4</accession>
<dbReference type="Pfam" id="PF00650">
    <property type="entry name" value="CRAL_TRIO"/>
    <property type="match status" value="3"/>
</dbReference>
<name>A0AAN7ZGG4_9COLE</name>
<sequence length="858" mass="100591">MEIRPLRLELQEKANRELNEDPKRIQEAFDHIHDWLQRQPHLNIRNDDQTMIAFFRGCKWNLQIVKQKLDYFYTIKNVTPEFFGRRDPQSPEIQNVLKAEIVFPLPKVENYSGPVIIIYNLKNVNENETPFLATMRVFFMTIDILLREDDDFVVSGLSVLADHHQCPTSYYLQFTPTLIKNYLKCFQSAYPIRIKHFFMLNTLSAFEMVYNTVIKKFLNAKLGERIQVLNVSNSKKFFSEFPKNLLPEEYGGTNGTLQNAAERWKHKVESYREWFLEDGKYVTNEKLRMGNVNMLENNFGVDGTFRNLYIAGSGKIKLFTTEIMEIRPLQPKLQEIAIKELNEDPRRTEEAFDHIRDWLRKQPHLNVRNDDQIMIAFFRGCKWNLQIVKQKLDYFYSIKNQIPEFFRDRDPLSPVIQKALKAGIIFPLAKVENHLGPVIILCKLTNVDINEVPLVEMVKLLFMTMDILLREDDDFVVSGLSLVIDHDQCPSNYYLHLSPTVVKNVFICIQKAYPLRMKSVEIVNMWKAFEALYNTIVKPCVPEKLRSRFRVLNVPNSKKFFSEYPKNLLPEEYGGTNGTLKNAAVTTAIMEIRPLQPKLQEKAIEELNEDPRKTEEAFDRIRDWLRKQPHLNVRNDDQIMIAFFRGCKWHRQIVKQKLDYFHSIKNQIPEFFGNRDPFSPGIQNALKAGIVVPLPKVENHFGPVIILYKFTNVDVNETPLVETLKLFFMTMDILLREDDDFVVSGLSLVVDHDHCPTDYYLQFTPTAIKNYFICVQKAYPLRINSVEIVNTLKAFEVVYSTIVKPCMPEKLRSRVESYREWFLEDKEYFTNENLRIGSTSMLENDIGIDGTFRNLVID</sequence>
<protein>
    <recommendedName>
        <fullName evidence="1">CRAL-TRIO domain-containing protein</fullName>
    </recommendedName>
</protein>
<reference evidence="2 3" key="1">
    <citation type="journal article" date="2024" name="Insects">
        <title>An Improved Chromosome-Level Genome Assembly of the Firefly Pyrocoelia pectoralis.</title>
        <authorList>
            <person name="Fu X."/>
            <person name="Meyer-Rochow V.B."/>
            <person name="Ballantyne L."/>
            <person name="Zhu X."/>
        </authorList>
    </citation>
    <scope>NUCLEOTIDE SEQUENCE [LARGE SCALE GENOMIC DNA]</scope>
    <source>
        <strain evidence="2">XCY_ONT2</strain>
    </source>
</reference>
<dbReference type="InterPro" id="IPR001251">
    <property type="entry name" value="CRAL-TRIO_dom"/>
</dbReference>
<dbReference type="InterPro" id="IPR036865">
    <property type="entry name" value="CRAL-TRIO_dom_sf"/>
</dbReference>
<feature type="domain" description="CRAL-TRIO" evidence="1">
    <location>
        <begin position="413"/>
        <end position="581"/>
    </location>
</feature>
<dbReference type="InterPro" id="IPR036273">
    <property type="entry name" value="CRAL/TRIO_N_dom_sf"/>
</dbReference>
<dbReference type="SUPFAM" id="SSF52087">
    <property type="entry name" value="CRAL/TRIO domain"/>
    <property type="match status" value="3"/>
</dbReference>
<evidence type="ECO:0000259" key="1">
    <source>
        <dbReference type="PROSITE" id="PS50191"/>
    </source>
</evidence>
<dbReference type="GO" id="GO:1902936">
    <property type="term" value="F:phosphatidylinositol bisphosphate binding"/>
    <property type="evidence" value="ECO:0007669"/>
    <property type="project" value="TreeGrafter"/>
</dbReference>
<dbReference type="AlphaFoldDB" id="A0AAN7ZGG4"/>
<keyword evidence="3" id="KW-1185">Reference proteome</keyword>